<evidence type="ECO:0008006" key="3">
    <source>
        <dbReference type="Google" id="ProtNLM"/>
    </source>
</evidence>
<reference evidence="1" key="1">
    <citation type="submission" date="2020-05" db="EMBL/GenBank/DDBJ databases">
        <title>Sulfur intermediates as new biogeochemical hubs in an aquatic model microbial ecosystem.</title>
        <authorList>
            <person name="Vigneron A."/>
        </authorList>
    </citation>
    <scope>NUCLEOTIDE SEQUENCE</scope>
    <source>
        <strain evidence="1">Bin.250</strain>
    </source>
</reference>
<dbReference type="InterPro" id="IPR007715">
    <property type="entry name" value="Coq4"/>
</dbReference>
<dbReference type="Proteomes" id="UP000754644">
    <property type="component" value="Unassembled WGS sequence"/>
</dbReference>
<evidence type="ECO:0000313" key="2">
    <source>
        <dbReference type="Proteomes" id="UP000754644"/>
    </source>
</evidence>
<dbReference type="EMBL" id="JABMOJ010000352">
    <property type="protein sequence ID" value="NQV65588.1"/>
    <property type="molecule type" value="Genomic_DNA"/>
</dbReference>
<sequence>MANRMQPLVALRALKELVRDPDDTRKVFEIIEAMAGDANEKSAARFKQTQSGQRILATQGSLLDSLRAREVLQAMSADSLGRAYLHFLDSENLSFDGLVEASETTGLQDQGDKDAKRFMLRQRDQHDLWHVVTGYGRDIAGEASLLAFTYAQTRNRGLGVIALVGGLKLAKHYGFAIFKSLRQGYRLGKRAAWLPQQEWETLLQLPLTQVRDLLNVGRPDVYLSLSAVSTAAYTQTS</sequence>
<dbReference type="PANTHER" id="PTHR12922:SF7">
    <property type="entry name" value="UBIQUINONE BIOSYNTHESIS PROTEIN COQ4 HOMOLOG, MITOCHONDRIAL"/>
    <property type="match status" value="1"/>
</dbReference>
<protein>
    <recommendedName>
        <fullName evidence="3">Ubiquinone biosynthesis protein</fullName>
    </recommendedName>
</protein>
<dbReference type="Pfam" id="PF05019">
    <property type="entry name" value="Coq4"/>
    <property type="match status" value="1"/>
</dbReference>
<accession>A0A972VXP1</accession>
<dbReference type="PANTHER" id="PTHR12922">
    <property type="entry name" value="UBIQUINONE BIOSYNTHESIS PROTEIN"/>
    <property type="match status" value="1"/>
</dbReference>
<evidence type="ECO:0000313" key="1">
    <source>
        <dbReference type="EMBL" id="NQV65588.1"/>
    </source>
</evidence>
<dbReference type="AlphaFoldDB" id="A0A972VXP1"/>
<organism evidence="1 2">
    <name type="scientific">SAR86 cluster bacterium</name>
    <dbReference type="NCBI Taxonomy" id="2030880"/>
    <lineage>
        <taxon>Bacteria</taxon>
        <taxon>Pseudomonadati</taxon>
        <taxon>Pseudomonadota</taxon>
        <taxon>Gammaproteobacteria</taxon>
        <taxon>SAR86 cluster</taxon>
    </lineage>
</organism>
<gene>
    <name evidence="1" type="ORF">HQ497_09505</name>
</gene>
<proteinExistence type="predicted"/>
<name>A0A972VXP1_9GAMM</name>
<comment type="caution">
    <text evidence="1">The sequence shown here is derived from an EMBL/GenBank/DDBJ whole genome shotgun (WGS) entry which is preliminary data.</text>
</comment>
<dbReference type="GO" id="GO:0006744">
    <property type="term" value="P:ubiquinone biosynthetic process"/>
    <property type="evidence" value="ECO:0007669"/>
    <property type="project" value="InterPro"/>
</dbReference>